<feature type="compositionally biased region" description="Polar residues" evidence="1">
    <location>
        <begin position="480"/>
        <end position="489"/>
    </location>
</feature>
<feature type="region of interest" description="Disordered" evidence="1">
    <location>
        <begin position="282"/>
        <end position="316"/>
    </location>
</feature>
<dbReference type="InterPro" id="IPR021900">
    <property type="entry name" value="DUF3512"/>
</dbReference>
<dbReference type="AlphaFoldDB" id="A0A068S1E6"/>
<evidence type="ECO:0000313" key="3">
    <source>
        <dbReference type="Proteomes" id="UP000027586"/>
    </source>
</evidence>
<feature type="compositionally biased region" description="Basic and acidic residues" evidence="1">
    <location>
        <begin position="1"/>
        <end position="13"/>
    </location>
</feature>
<name>A0A068S1E6_9FUNG</name>
<proteinExistence type="predicted"/>
<dbReference type="Pfam" id="PF12024">
    <property type="entry name" value="DUF3512"/>
    <property type="match status" value="1"/>
</dbReference>
<protein>
    <submittedName>
        <fullName evidence="2">Uncharacterized protein</fullName>
    </submittedName>
</protein>
<keyword evidence="3" id="KW-1185">Reference proteome</keyword>
<reference evidence="2" key="1">
    <citation type="submission" date="2013-08" db="EMBL/GenBank/DDBJ databases">
        <title>Gene expansion shapes genome architecture in the human pathogen Lichtheimia corymbifera: an evolutionary genomics analysis in the ancient terrestrial Mucorales (Mucoromycotina).</title>
        <authorList>
            <person name="Schwartze V.U."/>
            <person name="Winter S."/>
            <person name="Shelest E."/>
            <person name="Marcet-Houben M."/>
            <person name="Horn F."/>
            <person name="Wehner S."/>
            <person name="Hoffmann K."/>
            <person name="Riege K."/>
            <person name="Sammeth M."/>
            <person name="Nowrousian M."/>
            <person name="Valiante V."/>
            <person name="Linde J."/>
            <person name="Jacobsen I.D."/>
            <person name="Marz M."/>
            <person name="Brakhage A.A."/>
            <person name="Gabaldon T."/>
            <person name="Bocker S."/>
            <person name="Voigt K."/>
        </authorList>
    </citation>
    <scope>NUCLEOTIDE SEQUENCE [LARGE SCALE GENOMIC DNA]</scope>
    <source>
        <strain evidence="2">FSU 9682</strain>
    </source>
</reference>
<evidence type="ECO:0000256" key="1">
    <source>
        <dbReference type="SAM" id="MobiDB-lite"/>
    </source>
</evidence>
<evidence type="ECO:0000313" key="2">
    <source>
        <dbReference type="EMBL" id="CDH56213.1"/>
    </source>
</evidence>
<feature type="compositionally biased region" description="Pro residues" evidence="1">
    <location>
        <begin position="290"/>
        <end position="306"/>
    </location>
</feature>
<accession>A0A068S1E6</accession>
<dbReference type="Proteomes" id="UP000027586">
    <property type="component" value="Unassembled WGS sequence"/>
</dbReference>
<feature type="region of interest" description="Disordered" evidence="1">
    <location>
        <begin position="1"/>
        <end position="43"/>
    </location>
</feature>
<dbReference type="OrthoDB" id="21648at2759"/>
<dbReference type="EMBL" id="CBTN010000036">
    <property type="protein sequence ID" value="CDH56213.1"/>
    <property type="molecule type" value="Genomic_DNA"/>
</dbReference>
<organism evidence="2 3">
    <name type="scientific">Lichtheimia corymbifera JMRC:FSU:9682</name>
    <dbReference type="NCBI Taxonomy" id="1263082"/>
    <lineage>
        <taxon>Eukaryota</taxon>
        <taxon>Fungi</taxon>
        <taxon>Fungi incertae sedis</taxon>
        <taxon>Mucoromycota</taxon>
        <taxon>Mucoromycotina</taxon>
        <taxon>Mucoromycetes</taxon>
        <taxon>Mucorales</taxon>
        <taxon>Lichtheimiaceae</taxon>
        <taxon>Lichtheimia</taxon>
    </lineage>
</organism>
<gene>
    <name evidence="2" type="ORF">LCOR_07288.1</name>
</gene>
<sequence>MPATKDAVDEHTSNDVSAASDHVIGSKRPIKDTNSASHDDNRREDGDLHLLLQQFTTILLQNDTNGLLKSRQNQESEDNELTMDTIQSKLDTYTTIKDFRHDLKRVFQSALGKLSGSHYESLVKLHGFAMNTLQFESRRMTQSEGDDDGGKEHDFVDERIALFRPTLDGFVFSDSVPASALHENKDKLPSGIQEMVVYPSSPACAPSELSNLKSIVPSPPRHPSRVHRHEDKPAVPIQWLDYGAFSSFAPTRDSNHANVSYESTYMGRAAKRFRRWEKKQRNLQTLGKPTTPPPSKQNGVSPPPPSSQKDDGDNDKIDTEWLRKQGLDADAIVAAAQSGSFNVDDLVDNNETNIDGQLERNAELLDYLSQYQEYRFGLGDARWGSIDEAEQEIANALQKRMQKLISKVPPKDLIDASTIESAMKRLPLVESAYRGTLPPNKLFAYPTSEKLEPIPPIANAIPGYPKERWRVFDIPPIPNRQPTTANGGESSSRPINPLPPPHHSHPSSPATGHPMHHSSQSPGTR</sequence>
<feature type="region of interest" description="Disordered" evidence="1">
    <location>
        <begin position="473"/>
        <end position="525"/>
    </location>
</feature>
<dbReference type="VEuPathDB" id="FungiDB:LCOR_07288.1"/>
<comment type="caution">
    <text evidence="2">The sequence shown here is derived from an EMBL/GenBank/DDBJ whole genome shotgun (WGS) entry which is preliminary data.</text>
</comment>